<organism evidence="2">
    <name type="scientific">uncultured organism</name>
    <dbReference type="NCBI Taxonomy" id="155900"/>
    <lineage>
        <taxon>unclassified sequences</taxon>
        <taxon>environmental samples</taxon>
    </lineage>
</organism>
<dbReference type="PANTHER" id="PTHR30469:SF15">
    <property type="entry name" value="HLYD FAMILY OF SECRETION PROTEINS"/>
    <property type="match status" value="1"/>
</dbReference>
<dbReference type="GO" id="GO:1990281">
    <property type="term" value="C:efflux pump complex"/>
    <property type="evidence" value="ECO:0007669"/>
    <property type="project" value="TreeGrafter"/>
</dbReference>
<dbReference type="Pfam" id="PF25989">
    <property type="entry name" value="YknX_C"/>
    <property type="match status" value="1"/>
</dbReference>
<evidence type="ECO:0000313" key="2">
    <source>
        <dbReference type="EMBL" id="QEA05403.1"/>
    </source>
</evidence>
<proteinExistence type="predicted"/>
<dbReference type="NCBIfam" id="TIGR01730">
    <property type="entry name" value="RND_mfp"/>
    <property type="match status" value="1"/>
</dbReference>
<dbReference type="InterPro" id="IPR006143">
    <property type="entry name" value="RND_pump_MFP"/>
</dbReference>
<dbReference type="EMBL" id="MN079100">
    <property type="protein sequence ID" value="QEA05403.1"/>
    <property type="molecule type" value="Genomic_DNA"/>
</dbReference>
<evidence type="ECO:0000259" key="1">
    <source>
        <dbReference type="Pfam" id="PF25989"/>
    </source>
</evidence>
<dbReference type="Gene3D" id="2.40.420.20">
    <property type="match status" value="1"/>
</dbReference>
<sequence length="397" mass="41765">MTWSRRIAGAVLAVAVLGGLVYAFLPAPAPVSLAVVARGPLAVTVEREGQTRVRDRYVVAAPVSGALRRIDLDVGDAVGPGTVLTRIDPQEPELLDPRYEARARADVASAEAALHAAAADVGAAEAEAERAATELARVSRLHEQGYAPAQNLDIVRATDRRAKATLRSARFRVQVAAAELASARAVLHYGEGDRSGEGIAVRAPVAGRVLALPRESAGPVERGAPLVEIGDPASLEVRTDVLSVDAVRIHPGMRVDLTGWGGDTTLEARVSRVEPAAFTKVSALGVDEQRVWVTSQLASPHAQWNRLGDGYRVDCAFVLWSGEGVLQVPDSAVFPHGGGEAVFVASGGRAHLREVGTGRRSGLQVQIRSGLEAGERVVIHPDATLADGDRIRERAGG</sequence>
<dbReference type="InterPro" id="IPR058637">
    <property type="entry name" value="YknX-like_C"/>
</dbReference>
<dbReference type="Gene3D" id="2.40.30.170">
    <property type="match status" value="1"/>
</dbReference>
<reference evidence="2" key="1">
    <citation type="submission" date="2019-06" db="EMBL/GenBank/DDBJ databases">
        <authorList>
            <person name="Murdoch R.W."/>
            <person name="Fathepure B."/>
        </authorList>
    </citation>
    <scope>NUCLEOTIDE SEQUENCE</scope>
</reference>
<dbReference type="SUPFAM" id="SSF111369">
    <property type="entry name" value="HlyD-like secretion proteins"/>
    <property type="match status" value="1"/>
</dbReference>
<dbReference type="Gene3D" id="1.10.287.470">
    <property type="entry name" value="Helix hairpin bin"/>
    <property type="match status" value="1"/>
</dbReference>
<name>A0A5B8RBE8_9ZZZZ</name>
<dbReference type="PANTHER" id="PTHR30469">
    <property type="entry name" value="MULTIDRUG RESISTANCE PROTEIN MDTA"/>
    <property type="match status" value="1"/>
</dbReference>
<gene>
    <name evidence="2" type="primary">macA</name>
    <name evidence="2" type="ORF">KBTEX_01724</name>
</gene>
<accession>A0A5B8RBE8</accession>
<feature type="domain" description="YknX-like C-terminal permuted SH3-like" evidence="1">
    <location>
        <begin position="325"/>
        <end position="392"/>
    </location>
</feature>
<protein>
    <submittedName>
        <fullName evidence="2">Macrolide export protein MacA</fullName>
    </submittedName>
</protein>
<dbReference type="Gene3D" id="2.40.50.100">
    <property type="match status" value="1"/>
</dbReference>
<dbReference type="GO" id="GO:0015562">
    <property type="term" value="F:efflux transmembrane transporter activity"/>
    <property type="evidence" value="ECO:0007669"/>
    <property type="project" value="TreeGrafter"/>
</dbReference>
<dbReference type="AlphaFoldDB" id="A0A5B8RBE8"/>